<accession>A0A093VGK3</accession>
<dbReference type="InterPro" id="IPR018951">
    <property type="entry name" value="Fumarase_C_C"/>
</dbReference>
<dbReference type="InterPro" id="IPR022761">
    <property type="entry name" value="Fumarate_lyase_N"/>
</dbReference>
<dbReference type="GO" id="GO:0005739">
    <property type="term" value="C:mitochondrion"/>
    <property type="evidence" value="ECO:0007669"/>
    <property type="project" value="TreeGrafter"/>
</dbReference>
<comment type="caution">
    <text evidence="7">The sequence shown here is derived from an EMBL/GenBank/DDBJ whole genome shotgun (WGS) entry which is preliminary data.</text>
</comment>
<dbReference type="FunFam" id="1.10.40.30:FF:000002">
    <property type="entry name" value="Fumarate hydratase class II"/>
    <property type="match status" value="1"/>
</dbReference>
<dbReference type="InterPro" id="IPR008948">
    <property type="entry name" value="L-Aspartase-like"/>
</dbReference>
<dbReference type="Gene3D" id="1.10.275.10">
    <property type="entry name" value="Fumarase/aspartase (N-terminal domain)"/>
    <property type="match status" value="1"/>
</dbReference>
<evidence type="ECO:0000259" key="5">
    <source>
        <dbReference type="Pfam" id="PF00206"/>
    </source>
</evidence>
<feature type="domain" description="Fumarase C C-terminal" evidence="6">
    <location>
        <begin position="473"/>
        <end position="525"/>
    </location>
</feature>
<dbReference type="Pfam" id="PF00206">
    <property type="entry name" value="Lyase_1"/>
    <property type="match status" value="1"/>
</dbReference>
<evidence type="ECO:0000259" key="6">
    <source>
        <dbReference type="Pfam" id="PF10415"/>
    </source>
</evidence>
<feature type="domain" description="Fumarate lyase N-terminal" evidence="5">
    <location>
        <begin position="76"/>
        <end position="407"/>
    </location>
</feature>
<dbReference type="Gene3D" id="1.10.40.30">
    <property type="entry name" value="Fumarase/aspartase (C-terminal domain)"/>
    <property type="match status" value="1"/>
</dbReference>
<reference evidence="7" key="1">
    <citation type="journal article" date="2014" name="PLoS Genet.">
        <title>Signature Gene Expression Reveals Novel Clues to the Molecular Mechanisms of Dimorphic Transition in Penicillium marneffei.</title>
        <authorList>
            <person name="Yang E."/>
            <person name="Wang G."/>
            <person name="Cai J."/>
            <person name="Woo P.C."/>
            <person name="Lau S.K."/>
            <person name="Yuen K.-Y."/>
            <person name="Chow W.-N."/>
            <person name="Lin X."/>
        </authorList>
    </citation>
    <scope>NUCLEOTIDE SEQUENCE [LARGE SCALE GENOMIC DNA]</scope>
    <source>
        <strain evidence="7">PM1</strain>
    </source>
</reference>
<sequence length="531" mass="57346">MASRVSVRTLAHAARAATSIPRVTGLSTPTRASQFSSVTSARVSQYTRLQSISNLRSFASSARMAANTRIETDAFGEIEVADDKYWGAQTQRSLGNFKINQPQDRMPPPVVKAFGILKGAAAAVNMKYGLDPKVGEAIQQAAAEVAEGKLLDHFPLVVWQTGSGTQSNMNANEVISNRAIEILGGQKGSKKPVHPNDHVNMSASSNDSFPTVMHIAAVLELERTLLPSLKSLRDALQAKVEAFNHIIKIGRTHLQDATPLTLGQEFSGYVAQLDSNIKRIENTIPDLRLLAQGGTAVGTGLNTFKGFDEEVAAEISKLAGTEFKTAPNKFEVLAAHDAITEASGSLNTLATSLFKIAQDIRYLGSGPRCGLGELRLPENEPGSSIMPGKVNPTQCESLTMVCAQVMGNHVATTISGMNGQFELNVFKPVMIRNLLHSIRILADGMASFETNLVHGLEADEKRIDSLLHESLMLVTCLNPIIGYDMASKVAKNAHKKGLTLKASAMELKALSEEDFDKYVRPELMISPKEKK</sequence>
<evidence type="ECO:0000256" key="2">
    <source>
        <dbReference type="ARBA" id="ARBA00012921"/>
    </source>
</evidence>
<dbReference type="InterPro" id="IPR020557">
    <property type="entry name" value="Fumarate_lyase_CS"/>
</dbReference>
<dbReference type="HOGENOM" id="CLU_021594_4_1_1"/>
<dbReference type="HAMAP" id="MF_00743">
    <property type="entry name" value="FumaraseC"/>
    <property type="match status" value="1"/>
</dbReference>
<dbReference type="PROSITE" id="PS00163">
    <property type="entry name" value="FUMARATE_LYASES"/>
    <property type="match status" value="1"/>
</dbReference>
<dbReference type="Pfam" id="PF10415">
    <property type="entry name" value="FumaraseC_C"/>
    <property type="match status" value="1"/>
</dbReference>
<dbReference type="InterPro" id="IPR005677">
    <property type="entry name" value="Fum_hydII"/>
</dbReference>
<comment type="function">
    <text evidence="4">Catalyzes the reversible stereospecific interconversion of fumarate to L-malate. In mitochondrion, catalyzes the hydration of fumarate to L-malate in the tricarboxylic acid (TCA) cycle to facilitate a transition step in the production of energy in the form of NADH. In cytoplasm and nucleus, involved in DNA repair in response to DNA damage: following DNA double-strand breaks (DSBs), translocates from the cytosol to the nucleus and promotes DNA repair by catalyzing the dehydration of L-malate to fumarate.</text>
</comment>
<dbReference type="AlphaFoldDB" id="A0A093VGK3"/>
<dbReference type="eggNOG" id="KOG1317">
    <property type="taxonomic scope" value="Eukaryota"/>
</dbReference>
<protein>
    <recommendedName>
        <fullName evidence="2">fumarate hydratase</fullName>
        <ecNumber evidence="2">4.2.1.2</ecNumber>
    </recommendedName>
</protein>
<dbReference type="GO" id="GO:0004333">
    <property type="term" value="F:fumarate hydratase activity"/>
    <property type="evidence" value="ECO:0007669"/>
    <property type="project" value="UniProtKB-EC"/>
</dbReference>
<dbReference type="GO" id="GO:0006108">
    <property type="term" value="P:malate metabolic process"/>
    <property type="evidence" value="ECO:0007669"/>
    <property type="project" value="TreeGrafter"/>
</dbReference>
<dbReference type="PANTHER" id="PTHR11444">
    <property type="entry name" value="ASPARTATEAMMONIA/ARGININOSUCCINATE/ADENYLOSUCCINATE LYASE"/>
    <property type="match status" value="1"/>
</dbReference>
<proteinExistence type="inferred from homology"/>
<dbReference type="PRINTS" id="PR00149">
    <property type="entry name" value="FUMRATELYASE"/>
</dbReference>
<dbReference type="EC" id="4.2.1.2" evidence="2"/>
<evidence type="ECO:0000313" key="7">
    <source>
        <dbReference type="EMBL" id="KFX49099.1"/>
    </source>
</evidence>
<dbReference type="FunFam" id="1.20.200.10:FF:000001">
    <property type="entry name" value="Fumarate hydratase, mitochondrial"/>
    <property type="match status" value="1"/>
</dbReference>
<name>A0A093VGK3_TALMA</name>
<dbReference type="EMBL" id="JPOX01000010">
    <property type="protein sequence ID" value="KFX49099.1"/>
    <property type="molecule type" value="Genomic_DNA"/>
</dbReference>
<organism evidence="7">
    <name type="scientific">Talaromyces marneffei PM1</name>
    <dbReference type="NCBI Taxonomy" id="1077442"/>
    <lineage>
        <taxon>Eukaryota</taxon>
        <taxon>Fungi</taxon>
        <taxon>Dikarya</taxon>
        <taxon>Ascomycota</taxon>
        <taxon>Pezizomycotina</taxon>
        <taxon>Eurotiomycetes</taxon>
        <taxon>Eurotiomycetidae</taxon>
        <taxon>Eurotiales</taxon>
        <taxon>Trichocomaceae</taxon>
        <taxon>Talaromyces</taxon>
        <taxon>Talaromyces sect. Talaromyces</taxon>
    </lineage>
</organism>
<dbReference type="Gene3D" id="1.20.200.10">
    <property type="entry name" value="Fumarase/aspartase (Central domain)"/>
    <property type="match status" value="1"/>
</dbReference>
<evidence type="ECO:0000256" key="3">
    <source>
        <dbReference type="ARBA" id="ARBA00023239"/>
    </source>
</evidence>
<dbReference type="GO" id="GO:0006106">
    <property type="term" value="P:fumarate metabolic process"/>
    <property type="evidence" value="ECO:0007669"/>
    <property type="project" value="InterPro"/>
</dbReference>
<dbReference type="PANTHER" id="PTHR11444:SF1">
    <property type="entry name" value="FUMARATE HYDRATASE, MITOCHONDRIAL"/>
    <property type="match status" value="1"/>
</dbReference>
<gene>
    <name evidence="7" type="ORF">GQ26_0101330</name>
</gene>
<dbReference type="InterPro" id="IPR000362">
    <property type="entry name" value="Fumarate_lyase_fam"/>
</dbReference>
<keyword evidence="3" id="KW-0456">Lyase</keyword>
<evidence type="ECO:0000256" key="4">
    <source>
        <dbReference type="ARBA" id="ARBA00056821"/>
    </source>
</evidence>
<dbReference type="InterPro" id="IPR024083">
    <property type="entry name" value="Fumarase/histidase_N"/>
</dbReference>
<dbReference type="GO" id="GO:0006099">
    <property type="term" value="P:tricarboxylic acid cycle"/>
    <property type="evidence" value="ECO:0007669"/>
    <property type="project" value="InterPro"/>
</dbReference>
<dbReference type="FunFam" id="1.10.275.10:FF:000001">
    <property type="entry name" value="Fumarate hydratase, mitochondrial"/>
    <property type="match status" value="1"/>
</dbReference>
<dbReference type="SUPFAM" id="SSF48557">
    <property type="entry name" value="L-aspartase-like"/>
    <property type="match status" value="1"/>
</dbReference>
<dbReference type="CDD" id="cd01362">
    <property type="entry name" value="Fumarase_classII"/>
    <property type="match status" value="1"/>
</dbReference>
<dbReference type="NCBIfam" id="TIGR00979">
    <property type="entry name" value="fumC_II"/>
    <property type="match status" value="1"/>
</dbReference>
<evidence type="ECO:0000256" key="1">
    <source>
        <dbReference type="ARBA" id="ARBA00009084"/>
    </source>
</evidence>
<comment type="similarity">
    <text evidence="1">Belongs to the class-II fumarase/aspartase family. Fumarase subfamily.</text>
</comment>